<dbReference type="Proteomes" id="UP000831701">
    <property type="component" value="Chromosome 1"/>
</dbReference>
<name>A0ACB8XAV5_9TELE</name>
<comment type="caution">
    <text evidence="1">The sequence shown here is derived from an EMBL/GenBank/DDBJ whole genome shotgun (WGS) entry which is preliminary data.</text>
</comment>
<keyword evidence="2" id="KW-1185">Reference proteome</keyword>
<accession>A0ACB8XAV5</accession>
<gene>
    <name evidence="1" type="ORF">L3Q82_008390</name>
</gene>
<dbReference type="EMBL" id="CM041531">
    <property type="protein sequence ID" value="KAI3377162.1"/>
    <property type="molecule type" value="Genomic_DNA"/>
</dbReference>
<evidence type="ECO:0000313" key="2">
    <source>
        <dbReference type="Proteomes" id="UP000831701"/>
    </source>
</evidence>
<sequence length="7502" mass="834668">MVFESLVSELLNRFIGDYVENLDKSQLKIGIWGGNVVLENLKVKENALSEFDVPFKVKAGQIGKLTLKIPWKNLYNDAVVATLDGLYLLVVPGATGSQLKTCSYNGKTPEFRGGGSGSGPIQVLFFLTGPHDILNVITFTIKAIFAFRFLQLESFYCEGDAVVAYTYKAAFHWLSNTPSLKSSDELEITHDALQFCPWQHVSHKAIQYDAAKEERYQQDAKQRELQRIEEALQMATRREKPQEEKKDTFVEKMVTQVIKNLQVKISSIHLRYEDDLSDPQRPLSMGLTLSELSLQTTDENWKSCILNEAAKIIYKLGRLECLCAYWNVNSPIFYKGSWDDIVSLMIRPMMTVVSSANLTMVLELWVATQSCVNREYSRGLSTQPWGAPGVQSQGGGCGAAYPHSLGSARQEVQDPVTEGAVDPEDQLKRGISRKDQELPHYQYIFKPIFASAKMCINPNAELELKTPKVNLHLEVQNIAIEMTRAQYVTMVELLESVDCMVKNAPYRKFRPDVPVLDNAKLWWRYSFNSILEVHIRRFSHMWSWSNIRQHRENLKAYKTAYKTKLLSQNKPNQDGERHIQDLEKVLDVFNITLARQQAQMEVIRSGQKVVGKKAAGGQKQGGGFFSFFGRKAKKEEPEESKETESSGLDELMTAEEKQKLYTAIGYSGSSHNLSLPKQYVAVVVTFQLFRTSVTVREQPDVPEILKVQMIDLSTRISQRPGAQAFRVEAALEHWYVTGLQQQGAVPSLIASVGDSSSSLLSVVFEINPEESTADQLLRVHSQPVEIIYDSMTVNSLAEFFKTGKGVDLEVLTSATLSKLEEIKDKTATGLSHIIETRKVLDLRIDLKPSYLLVPKSGFYSNTSDLVIVDFGSLQLNSVEQSGLSSSSASFSSLEEIMDRAYERYNVELRRVQVLYSKSGEAWKSARLQASSVQHILQPMDFTVQLAKCMVEKDARMPRFKVSGELPLLHVKISDQKIRSVVELVDSIPLPNVDSPPSSPTEKVSWYSPVLLKPHPLNIHLSGRKLSVLFHIKVPVSLVLPLAEARPRALSLHPDLLGTMETDSDEDTSEKSIDEDHQRLALEELTDLHFKFEVKEVLLELTRQVDQEKTVLSFSVCQLGAEGKRRSFDMSVTSYLRRVTLDYCDLPDAKSRSLHLISSSEQQGSDLLKVEYIKADPNGPSFQTLFNNTEQTLKVEFSSLDFLLHTNALLSTINYLNSAVPPQLTTARGRDTRKQVERSEQGRTGESRLPAHSCVRQSCLTFCCSQEVSLSAASKGAKDGGLFSFKLFAMLGSFHVEVCDDRHSIADIRVQGIDASVVVQAKETEVFARLRDIVVTDVNPKTIHRKAVSIMGEEVFSFKLSLFPGATEGRGYGDTSKVDGRVTMRLGCIQIVYLHKFLMSLLASLSFQYASADEMFVDNFQTAKEALSAATAQAAEKAASSVRGFAQKSFRLSMDIKLKAPLIIIPQSSSSHNAVVVDLGLITVGNSFSLQLAEGFSLPAVVEKMHIKLTQLKLSRTTLKRNTSQPDIEILEPINLELLVTRNLAASWFIKIPGVQVQGVLLSLNMSLGEEDLGVLMKILVENIGEGSKEHSMDIRRQVAQEKAELAEQQVEVLSLQTESEGCVVATNGGLSENTINILLNFEIKEACQPRQPHNIQRLEVLRADLIHPRRLATEELANYLSDFGLGDGRVHLRVPSLCFLTGRQVGGIEEILEVFLPPSDNVPSRGQESHRPTCSDKDSFFSLTASLTSGVHHWVRGLPPRQAPETLRPQLRTAASTMKAENMVHSDSMSPASLCEKLFRRWELKTSLTFPTDPHNTFASARLPRSSPSPKRPTVTGLNDYRPVALTPIVMKCFERLVMAHIKDCIDVTVDPHQYVYRKNRSTEDASSSVVHTALTHLENKDSYVRLLFVDFTSSVQHNHTADPALSTGSPQGCVLSPLLFTLLTHDCSAIHPSCLIVKFADDTAVVGRIANNDESDYRQEVEQLEGWCRQNNLCINVKKTKEMIVDFRRGRHLPSPLYIGGTAVEVVSSFRCVVESVLSSCIIVWHGSCSAAEKKALQRVVKAAQRTVGRSLSTTTDIYTSRCRKWASCIMKDPTHTAHTLFVPLPSGRRLWSIKSRTTRLRNSFFPEASQKSNNRTPLRVQIGEAVPPDHAPPGITVVAHMLLTLKKPREQTDSPFLVFHVAHLGIDTKVRKYDMCATTYIHKITMKCLEFKDSSGEPLCLISSSVESGTELLKVQYFKADRAGPNFSTVYKNTEQMINVTFTSLDLMLHTEALLSTINFLSAALSSGSVPAAERETRPKMEDKTVSTKSTALVSPADSEVIDLKVMMMLGAFNVLVCDQSCNMADIKIQGINGSLLMQGPQTHISARLRDFIVLNVDPKSVHKKAISIVGDEVFSFTMSLTPNATEGAGYADTSKTDGRVKLNVGCIQVVYLHKFAMSLLNFTNNFQMAKEALSTATAQAAEKAASSVRDFAQKSFRLSMDIKLKAPLIIIPQSSTSQDALVMDLGLIKVGNSFSLLPVDGCPLPAVIDNMDIQLTHLKLSRTCIDPASGQPSTELLEPVNLNLSIKRNLAASWYKRMVAVEINGDLKPMKVELSQDDLKVLLRILMDNLGEATSLQPPAQKQEAGPQFRAPGAPPTGDAWKPTVRSDEEEEEGLETIKFNFNIESLGLVLYSNNSKQPSDLQHQENLRLGEFALHLLKTSGRILTNGSMEVTTVLTACTLDDLRTGMERVTSRMVGHRDEESSEAMIDLTYRQSAEGREVVAVLQKLYLCASVEFLMAVADFFLQALPQSSSVTSASAPSDRLPLRQTTEPRADTKTASMVTTRLRAVVVDPEVVFVASLMKMDAPALVASFQCDVTLQTEEYQTQNLRANLRELKVLACPFIHSKEDKAVTTVLRPCSVVLETKTHPNQPLSGSVMVEEVIVKISPFILNTVMTITAAMTAKQHDEQSQESKSNVSNLWSVTNIYGCNYWFLGVDQATEVTESFREQDECNEGESFAAEVKVVQVTLESGLGHRTVPLLLAESSFSGSAKNWSSLLQLRADMTLEVNYFNETHAVWEPLIERVDSGRRRWNLELEMKNNPVQDKSPVHGDDFVILPEPCMAINICSKDTMNITISQCSLNVMHNLAKAFSEGTASTFDYLLKEKAPFTIRNALGIPLIVQHSANLRPVGSPIQGKLHELSVDQSMDLEHSTFELLSRGKLSTLQRQESCLFNLTIVPSGFSEISNIAVDKPGRRLYNIRSPMLQEAVSVLLQIDAAEGNKVITVRSPLQIKNHFSVPFTIMKYCLTSRSLQSIGQAEPETEFHIPLETYRCQLFVRPAGRLEGQFGPSSTCVAWKEQVHRSSEVRSVLQCPATDSSLLPLMVSTLAVPDNLRHITSHGEEDWDPAYVIHLHPVATLRNLLPYTVRYMMENSADSYELQEGSTSDLLNARISGEIMSLVLMRYQGRDWHGHIRIEQEMPEFFAVCLTCDSDTNMMVDVSVHVTRTTSRLLLSLFSPYWIINKTSRVLQYRAEDVSVKHPADFRDIVLFSFRKKNLFSKSKLQLCISTSSWSDGFSLDTVGSYGCVRCPANNMDFLVGVSIQMSSFNLTRIVTMSPFYTLVNKSSYELEVGEVTSQTSIRWHYITSTECLPLWPENSAGKLCVRVVGSESTSKFFLFNRQDSGTLLSLDMCGGIIVDVSISDLSTVISFSDYYEGAAPALLLNHTPWVTISYRQSGSAAVHQLKPGEAQRFTWEDPAGVRTLSWSCMEHCGELDLLKDEMGQFSYDSLSQVHWVSFLDGRQRVLLFTEDVAVVTKARQAEELEQFQQEVKVSLQNLGLSMINNSTRQEIAYIGITRQKLKCDGPVTRTNQQWSDQSDSDLRICFSTTEWCVFKDTDINTYTDAVIGYIGKCIDDVVPRITVQTFPNQKPWVNGEVRAKLKARTDAYNSGDLEEYRKSRYARAPERAISSTKRQYRDKVESHYKGSNTRSMWTGLKTLTDYKKKISSAEETIIVPKKKPRSSALNDDRPVALTSTIMKCFERLVKSFITSSIPDSLDPLQFAYRPNRSTEDAIALTLHTALSHLDQRDTYVRECCSLDYSSAFNTIVPSKLVTKLRDLGLNSALCDWILNFLTGRPQVVRMGSTTSSIPDSEHRRPQGCVLSPLLYSLFTHDCMATHSSNTIVKFADDTTNRHWLGLITGDDKRAAYREEVRALTSWCQDNNLHLNVSKTKELIMDFRRRQREEHAPLSINRDYGGESQQLQPDSSWLFFLRIPEAITAWYSSCTALNRKALQREVKAAQHITRTELPSMEDLYTQRSGVVWEMKPKNRWKPFSQKNINLLEKTFQSQLSGKSEGGWVKLETNLEVNLSGAIMMMRQPFSCPVRRNFLSGIQVEFKQSLHQRSLRAQLHWLQVDNQLPGAIFPIVFHPVPPPKSIALDSASKTDVGQIWDKLEDMENCSRLNDVRFVGFLEGKEEGNVVRFLEELLPDLLNVEGRREIERAHWVPSQRATPGDRPRPILARFLRSSDRDAVLRAARNKGKPLFPNYSKAIQMKCDKFKECKKKLHEMGVNFSTLFPAKLRIETGKGKKAFDCPRRAMAFIDAMQCRWTDLFPSYAPKHYIKDIGGVPSLNRHLTVVEGFVCPNDPRSYVVGGITPLVGSPMANRGPTLEPGLGLGLAGERLVARVFAHGTRPGSARNGDVGPPSSRLTTCRKVHEGPVQCGLGSSRGGGPRRPNPWTKTLAIGTWNVTSLGGKEPELVREVESAPTGDSIVLLGDFNAHVGNNSDTWRGVIGRNGLPDLNPPLSTRRFEVVDARSLVPVVAATPEPGGGHRKYRQAKQATARTVLEAKTRVWEEFGEAMEEDYRSASKRFWQTVRRLRRGKQYSANTVYSVQDDVVLMASSGQDLQHVLERFAAECESEAAGMRISTSKSEAMVLDRKRVACALSGWVERSCLKWRSSSISGSCSRVRERSEREIDRRIGAASAVMRSVYRTVVVKKELRVERRSSRFTGQSTFPPSPMVMNFGRSFRESRSAAAPSRIERSQLRWLGHLFRMPPGRLPREVFQACIPPGGGLGKRPRTRWRDYVSRLAWERLGVPPEELEEVSGVKGSLGISAQTAASATLSRTKRMKKTLVESHGPDTDRRTSVEGTSVLREPKPFIDVSIITRFNQHSRVMQFKYFMALVQEMAVKIDQGFLGAILALFTPAVDPQANRQKSGLIERDLQVLQTELMETSLTDASGLSFFEHFHISPIKLHLSLSLGSSGEDSAQETAAIQSFNLLLKSIGATLTDVDDLIFKLAFFEVKYQFYSREKLMWAVIRHYSEQFLKQMYVLVLGLDVLGNPFGLIRGLSEGVEAFFYEPFQGAVQGPEEFAEGFVIGVRSLLGHTVGGAAGMVSRITGSVGKGLAAITMDKEYQQKRREEMNRAPKDFGESLAKGGKGLLKGVVGGVTGIVTKPVEGAKKEGAAGFFKGIGKGLVGVVARPTGGIVDMASSTFQGIQSSFFTTTVRYTDRITADAAPIRLSISRSIFPSLVNKTPRYLNLNPPLEAGPLHSPGEGTPPFSEACQPRQPHNIQRLEVLRADLIHPRRLATEELANYLSDFGLGDGRVHLRVPSLCFLTGRQGTNNSKRPIPNPKAQGSDPLVHRGELQHVAAELGSYKQAHTSSPPRSRLGNSRVVEGPAPLKELGSRAQAMRGEFCSRDWVVEAPCHDCCYPNHIALGPSWTFLRVVSLLEGGPTSPFRAEPGRVPWAKTRPPGASPAEPQPQAWLQGGAPSRRVKSTEEVTKQVRQKVRLIREDGIIRPYDLTESQGFDLFQRSEIKQLEGEVFRDHCPYPGHRKTNIIITNRRVLCVKEIDFVNHFNKEWECLFENFYRPPAVMGSELKIYCKNVVRLSPKFVSVFQEQQKLKLPKRDCQEPSRSIHLRDTHTAQYKRHLSTTSNSQTPNSTMAKTKELSKDTRNKIVDLHQAGKTESAIEPHGRDLVNDLQRPGTKVTKATISNTLRRQGLKSCSARRVPLLKPVHVQARLKFAREHLDDPEEDWENVIWSDETKIELFGKNSTCRVWRRKNAELHPKNTIPTVKHGGGNIMLWGCFSAKGPGRLIRVKERMNGAMYREILSENLLPSARALKMKRGWVFQHDNDPKHTARATKEWLRKKHFKVLEWPSQSPDLNPIENLWRELKVCVAQRQPQNITALEEICMEEWAKIPATCCFAVSSSPQQEKTNSGQSLVLVVLMTSSWTDCDMASQDRRSLLNCGRQSREASGDGSRGERRNAIREALWSSGEVFWRGEHRKGVQKQSGQPSSKCCKYREEYIQYGFTRIVSMMGGLLLLLLALWTCAHAKSAFPLRPAYSLYAGGHAHGARAASRHRQESGSSQSGMDTISPNQARSPQKGCQLLIKPTPFAGHHLINQLYSSFRSSRGTEFSKETVVGKKLFLNLLVLVSGGSCNASWRAGAEKDYRTYMRPRYKVAYKMVTEMEWRCCHGYGGEDCNDSTVGGAGTQISTTRPQPRPGQGGGTSYGQGGGGGHGGGGFRGGSSGSGQSGGHSGQAESEKIRQLEEKIQSLTKNLQDLQSTLNNMNERFQQEANKPGFSGGGIATSSGGRNPADAAQPEIKETIHNIQTKLDQLDNRTQAHDKTLVSINNHLVNGKGNDLDGSLSGGGLSEGRLNSLKEEILRELERRVSLSCSSCQAGVEDLRRQQQVDRESIRALEKQLNAIDLRYRQGLDGLRQEVVRLQGCCDTVNDLQNRITDAERKIGSASENFDDLQNRLDKELSGGGGFTGGGFGGGGGTGGSEGGVVVTKERLDSQLTDLERRINNTVQQTKQCCSYLENELKDYFHREQSDLRTVFLDRFDDQAFRIADVELEVGLVKDRVRDHDKRLSKLENDTSVLSRKLEECRCGSFEGGGGNRGDGGGRWGAQGGGRDGEAGEDGEVKYEVGGGFTGGTQGGLSGTGGERENTTEKSLEWRVVANEDQIRHFNTRLKDLSVSGDSLHDKVVDLGHDVRKIKALTGDHGEHFNRIVTEVELLGQDCELCGKVEDELHRLKNDSQDALGRIQNHINRLQIRLDSGNESCFQMCSNLEDEVRLLRDDVRRCTGQYNKSCMQTKPALGGGPGSTGGNDRTGATSGRGPGLDAEKPLDGHSVIGGSINNNQLKTLQGELSEVILTFSSINDTLKGLEHTVQKHSSVITDLGNTKDKIISELDKIQQEVTEHIEESRNRLDGMDQDVRQFESTLLVQIGDCKRSGDGLEKRLSKLEGVCGRLDGVSDSILNIKEGLNRHVSSLWTCVSGLNGSVIHHGRIIDSIQKNQDDVYSRIKNLNSSLNHVLKDLQSFSEHDLTGLPGPPGPPGESGPRGLPGTTDVLYICPKGERGLPGVDAHVPRLSFSAALTVPMDRAGTIIFDKIFVNEGDFYDPRTGIFTAPIDGRYFFSAILTGHKNEKIEAVLSKSNYGMARVDSGGYQPEGLENNPVAEAKTTPGSLAVFNIILPLQTRDTVCIDLVMGKLAHSVEPLTIFNGMLLYEDM</sequence>
<evidence type="ECO:0000313" key="1">
    <source>
        <dbReference type="EMBL" id="KAI3377162.1"/>
    </source>
</evidence>
<reference evidence="1" key="1">
    <citation type="submission" date="2022-04" db="EMBL/GenBank/DDBJ databases">
        <title>Jade perch genome.</title>
        <authorList>
            <person name="Chao B."/>
        </authorList>
    </citation>
    <scope>NUCLEOTIDE SEQUENCE</scope>
    <source>
        <strain evidence="1">CB-2022</strain>
    </source>
</reference>
<protein>
    <submittedName>
        <fullName evidence="1">Uncharacterized protein</fullName>
    </submittedName>
</protein>
<organism evidence="1 2">
    <name type="scientific">Scortum barcoo</name>
    <name type="common">barcoo grunter</name>
    <dbReference type="NCBI Taxonomy" id="214431"/>
    <lineage>
        <taxon>Eukaryota</taxon>
        <taxon>Metazoa</taxon>
        <taxon>Chordata</taxon>
        <taxon>Craniata</taxon>
        <taxon>Vertebrata</taxon>
        <taxon>Euteleostomi</taxon>
        <taxon>Actinopterygii</taxon>
        <taxon>Neopterygii</taxon>
        <taxon>Teleostei</taxon>
        <taxon>Neoteleostei</taxon>
        <taxon>Acanthomorphata</taxon>
        <taxon>Eupercaria</taxon>
        <taxon>Centrarchiformes</taxon>
        <taxon>Terapontoidei</taxon>
        <taxon>Terapontidae</taxon>
        <taxon>Scortum</taxon>
    </lineage>
</organism>
<proteinExistence type="predicted"/>